<protein>
    <recommendedName>
        <fullName evidence="7">Nicotinamide mononucleotide transporter PnuC</fullName>
    </recommendedName>
</protein>
<dbReference type="EMBL" id="LAZR01067288">
    <property type="protein sequence ID" value="KKK51887.1"/>
    <property type="molecule type" value="Genomic_DNA"/>
</dbReference>
<sequence length="101" mass="11766">MFFPTVPMALGQQINPQIIITMFKGTEMSWIAALITLFAKYLVGNKDKWGHIIHIIGEFAWIYIALQTRVYGLLMIAGPTIVLSVRNFWKWDREEKHTDRN</sequence>
<evidence type="ECO:0000256" key="1">
    <source>
        <dbReference type="ARBA" id="ARBA00004141"/>
    </source>
</evidence>
<keyword evidence="4 5" id="KW-0472">Membrane</keyword>
<comment type="caution">
    <text evidence="6">The sequence shown here is derived from an EMBL/GenBank/DDBJ whole genome shotgun (WGS) entry which is preliminary data.</text>
</comment>
<evidence type="ECO:0000256" key="4">
    <source>
        <dbReference type="ARBA" id="ARBA00023136"/>
    </source>
</evidence>
<feature type="transmembrane region" description="Helical" evidence="5">
    <location>
        <begin position="49"/>
        <end position="66"/>
    </location>
</feature>
<keyword evidence="3 5" id="KW-1133">Transmembrane helix</keyword>
<reference evidence="6" key="1">
    <citation type="journal article" date="2015" name="Nature">
        <title>Complex archaea that bridge the gap between prokaryotes and eukaryotes.</title>
        <authorList>
            <person name="Spang A."/>
            <person name="Saw J.H."/>
            <person name="Jorgensen S.L."/>
            <person name="Zaremba-Niedzwiedzka K."/>
            <person name="Martijn J."/>
            <person name="Lind A.E."/>
            <person name="van Eijk R."/>
            <person name="Schleper C."/>
            <person name="Guy L."/>
            <person name="Ettema T.J."/>
        </authorList>
    </citation>
    <scope>NUCLEOTIDE SEQUENCE</scope>
</reference>
<evidence type="ECO:0000256" key="2">
    <source>
        <dbReference type="ARBA" id="ARBA00022692"/>
    </source>
</evidence>
<dbReference type="GO" id="GO:0016020">
    <property type="term" value="C:membrane"/>
    <property type="evidence" value="ECO:0007669"/>
    <property type="project" value="UniProtKB-SubCell"/>
</dbReference>
<gene>
    <name evidence="6" type="ORF">LCGC14_3110490</name>
</gene>
<dbReference type="InterPro" id="IPR006419">
    <property type="entry name" value="NMN_transpt_PnuC"/>
</dbReference>
<comment type="subcellular location">
    <subcellularLocation>
        <location evidence="1">Membrane</location>
        <topology evidence="1">Multi-pass membrane protein</topology>
    </subcellularLocation>
</comment>
<proteinExistence type="predicted"/>
<organism evidence="6">
    <name type="scientific">marine sediment metagenome</name>
    <dbReference type="NCBI Taxonomy" id="412755"/>
    <lineage>
        <taxon>unclassified sequences</taxon>
        <taxon>metagenomes</taxon>
        <taxon>ecological metagenomes</taxon>
    </lineage>
</organism>
<evidence type="ECO:0008006" key="7">
    <source>
        <dbReference type="Google" id="ProtNLM"/>
    </source>
</evidence>
<dbReference type="AlphaFoldDB" id="A0A0F8W5C2"/>
<keyword evidence="2 5" id="KW-0812">Transmembrane</keyword>
<accession>A0A0F8W5C2</accession>
<dbReference type="Pfam" id="PF04973">
    <property type="entry name" value="NMN_transporter"/>
    <property type="match status" value="1"/>
</dbReference>
<evidence type="ECO:0000313" key="6">
    <source>
        <dbReference type="EMBL" id="KKK51887.1"/>
    </source>
</evidence>
<feature type="transmembrane region" description="Helical" evidence="5">
    <location>
        <begin position="72"/>
        <end position="89"/>
    </location>
</feature>
<evidence type="ECO:0000256" key="5">
    <source>
        <dbReference type="SAM" id="Phobius"/>
    </source>
</evidence>
<name>A0A0F8W5C2_9ZZZZ</name>
<feature type="transmembrane region" description="Helical" evidence="5">
    <location>
        <begin position="20"/>
        <end position="42"/>
    </location>
</feature>
<evidence type="ECO:0000256" key="3">
    <source>
        <dbReference type="ARBA" id="ARBA00022989"/>
    </source>
</evidence>
<dbReference type="GO" id="GO:0034257">
    <property type="term" value="F:nicotinamide riboside transmembrane transporter activity"/>
    <property type="evidence" value="ECO:0007669"/>
    <property type="project" value="InterPro"/>
</dbReference>